<gene>
    <name evidence="2" type="ORF">STCU_11805</name>
</gene>
<dbReference type="EMBL" id="ATMH01011802">
    <property type="protein sequence ID" value="EPY15729.1"/>
    <property type="molecule type" value="Genomic_DNA"/>
</dbReference>
<evidence type="ECO:0000313" key="2">
    <source>
        <dbReference type="EMBL" id="EPY15729.1"/>
    </source>
</evidence>
<keyword evidence="3" id="KW-1185">Reference proteome</keyword>
<dbReference type="AlphaFoldDB" id="S9TFK7"/>
<name>S9TFK7_9TRYP</name>
<evidence type="ECO:0000313" key="3">
    <source>
        <dbReference type="Proteomes" id="UP000015354"/>
    </source>
</evidence>
<organism evidence="2 3">
    <name type="scientific">Strigomonas culicis</name>
    <dbReference type="NCBI Taxonomy" id="28005"/>
    <lineage>
        <taxon>Eukaryota</taxon>
        <taxon>Discoba</taxon>
        <taxon>Euglenozoa</taxon>
        <taxon>Kinetoplastea</taxon>
        <taxon>Metakinetoplastina</taxon>
        <taxon>Trypanosomatida</taxon>
        <taxon>Trypanosomatidae</taxon>
        <taxon>Strigomonadinae</taxon>
        <taxon>Strigomonas</taxon>
    </lineage>
</organism>
<accession>S9TFK7</accession>
<sequence>MNTPTVCLCGLCFFFPSSSSRVVDRHAPHLFFFIPLLLFSSARFPPAPIVAMPTVDSSFVLELQSGEVLPLQNPTGAEANAARNNIFSAIVTTVLMDRAAPAAEAEEQPDPAARKSQSTGAKAKKRGGAATQTVRVSLIATVQVGKSGSQDITLASAVFAPAAATEDGAAAAAPFLLSLKSPFVFSSTGPVAALTVRTEVYPPQGGAQKQQAEAAVEDAFMVRLLGVQRTELTEEQVLLMTR</sequence>
<feature type="region of interest" description="Disordered" evidence="1">
    <location>
        <begin position="101"/>
        <end position="128"/>
    </location>
</feature>
<evidence type="ECO:0000256" key="1">
    <source>
        <dbReference type="SAM" id="MobiDB-lite"/>
    </source>
</evidence>
<proteinExistence type="predicted"/>
<dbReference type="Proteomes" id="UP000015354">
    <property type="component" value="Unassembled WGS sequence"/>
</dbReference>
<reference evidence="2 3" key="1">
    <citation type="journal article" date="2013" name="PLoS ONE">
        <title>Predicting the Proteins of Angomonas deanei, Strigomonas culicis and Their Respective Endosymbionts Reveals New Aspects of the Trypanosomatidae Family.</title>
        <authorList>
            <person name="Motta M.C."/>
            <person name="Martins A.C."/>
            <person name="de Souza S.S."/>
            <person name="Catta-Preta C.M."/>
            <person name="Silva R."/>
            <person name="Klein C.C."/>
            <person name="de Almeida L.G."/>
            <person name="de Lima Cunha O."/>
            <person name="Ciapina L.P."/>
            <person name="Brocchi M."/>
            <person name="Colabardini A.C."/>
            <person name="de Araujo Lima B."/>
            <person name="Machado C.R."/>
            <person name="de Almeida Soares C.M."/>
            <person name="Probst C.M."/>
            <person name="de Menezes C.B."/>
            <person name="Thompson C.E."/>
            <person name="Bartholomeu D.C."/>
            <person name="Gradia D.F."/>
            <person name="Pavoni D.P."/>
            <person name="Grisard E.C."/>
            <person name="Fantinatti-Garboggini F."/>
            <person name="Marchini F.K."/>
            <person name="Rodrigues-Luiz G.F."/>
            <person name="Wagner G."/>
            <person name="Goldman G.H."/>
            <person name="Fietto J.L."/>
            <person name="Elias M.C."/>
            <person name="Goldman M.H."/>
            <person name="Sagot M.F."/>
            <person name="Pereira M."/>
            <person name="Stoco P.H."/>
            <person name="de Mendonca-Neto R.P."/>
            <person name="Teixeira S.M."/>
            <person name="Maciel T.E."/>
            <person name="de Oliveira Mendes T.A."/>
            <person name="Urmenyi T.P."/>
            <person name="de Souza W."/>
            <person name="Schenkman S."/>
            <person name="de Vasconcelos A.T."/>
        </authorList>
    </citation>
    <scope>NUCLEOTIDE SEQUENCE [LARGE SCALE GENOMIC DNA]</scope>
</reference>
<comment type="caution">
    <text evidence="2">The sequence shown here is derived from an EMBL/GenBank/DDBJ whole genome shotgun (WGS) entry which is preliminary data.</text>
</comment>
<protein>
    <submittedName>
        <fullName evidence="2">Uncharacterized protein</fullName>
    </submittedName>
</protein>